<accession>A0A1H6F856</accession>
<evidence type="ECO:0000313" key="2">
    <source>
        <dbReference type="Proteomes" id="UP000236724"/>
    </source>
</evidence>
<evidence type="ECO:0000313" key="1">
    <source>
        <dbReference type="EMBL" id="SEH06308.1"/>
    </source>
</evidence>
<proteinExistence type="predicted"/>
<dbReference type="EMBL" id="FMSV02000470">
    <property type="protein sequence ID" value="SEH06308.1"/>
    <property type="molecule type" value="Genomic_DNA"/>
</dbReference>
<dbReference type="AlphaFoldDB" id="A0A1H6F856"/>
<keyword evidence="2" id="KW-1185">Reference proteome</keyword>
<reference evidence="1 2" key="1">
    <citation type="submission" date="2016-10" db="EMBL/GenBank/DDBJ databases">
        <authorList>
            <person name="de Groot N.N."/>
        </authorList>
    </citation>
    <scope>NUCLEOTIDE SEQUENCE [LARGE SCALE GENOMIC DNA]</scope>
    <source>
        <strain evidence="1">MBHS1</strain>
    </source>
</reference>
<name>A0A1H6F856_9GAMM</name>
<gene>
    <name evidence="1" type="ORF">MBHS_02165</name>
</gene>
<organism evidence="1 2">
    <name type="scientific">Candidatus Venteria ishoeyi</name>
    <dbReference type="NCBI Taxonomy" id="1899563"/>
    <lineage>
        <taxon>Bacteria</taxon>
        <taxon>Pseudomonadati</taxon>
        <taxon>Pseudomonadota</taxon>
        <taxon>Gammaproteobacteria</taxon>
        <taxon>Thiotrichales</taxon>
        <taxon>Thiotrichaceae</taxon>
        <taxon>Venteria</taxon>
    </lineage>
</organism>
<protein>
    <submittedName>
        <fullName evidence="1">Uncharacterized protein</fullName>
    </submittedName>
</protein>
<dbReference type="Proteomes" id="UP000236724">
    <property type="component" value="Unassembled WGS sequence"/>
</dbReference>
<sequence>MAIGCLSALSDTAATKGTLLAELRPGVCQHLDFRQTIPLPLQKGQNFISRFLKKAHFQLTLKLNTGFFQKIFC</sequence>